<name>A0A3S9Z8C9_STRGD</name>
<feature type="region of interest" description="Disordered" evidence="1">
    <location>
        <begin position="1"/>
        <end position="22"/>
    </location>
</feature>
<keyword evidence="2" id="KW-1133">Transmembrane helix</keyword>
<feature type="transmembrane region" description="Helical" evidence="2">
    <location>
        <begin position="58"/>
        <end position="78"/>
    </location>
</feature>
<evidence type="ECO:0000256" key="2">
    <source>
        <dbReference type="SAM" id="Phobius"/>
    </source>
</evidence>
<protein>
    <recommendedName>
        <fullName evidence="5">Transmembrane protein</fullName>
    </recommendedName>
</protein>
<dbReference type="AlphaFoldDB" id="A0A3S9Z8C9"/>
<accession>A0A3S9Z8C9</accession>
<reference evidence="3 4" key="1">
    <citation type="submission" date="2018-12" db="EMBL/GenBank/DDBJ databases">
        <title>Streptomyces griseoviridis F1-27 complete genome.</title>
        <authorList>
            <person name="Mariita R.M."/>
            <person name="Sello J.K."/>
        </authorList>
    </citation>
    <scope>NUCLEOTIDE SEQUENCE [LARGE SCALE GENOMIC DNA]</scope>
    <source>
        <strain evidence="3 4">F1-27</strain>
    </source>
</reference>
<feature type="transmembrane region" description="Helical" evidence="2">
    <location>
        <begin position="90"/>
        <end position="110"/>
    </location>
</feature>
<organism evidence="3 4">
    <name type="scientific">Streptomyces griseoviridis</name>
    <dbReference type="NCBI Taxonomy" id="45398"/>
    <lineage>
        <taxon>Bacteria</taxon>
        <taxon>Bacillati</taxon>
        <taxon>Actinomycetota</taxon>
        <taxon>Actinomycetes</taxon>
        <taxon>Kitasatosporales</taxon>
        <taxon>Streptomycetaceae</taxon>
        <taxon>Streptomyces</taxon>
    </lineage>
</organism>
<evidence type="ECO:0000313" key="4">
    <source>
        <dbReference type="Proteomes" id="UP000271291"/>
    </source>
</evidence>
<feature type="transmembrane region" description="Helical" evidence="2">
    <location>
        <begin position="116"/>
        <end position="134"/>
    </location>
</feature>
<dbReference type="OrthoDB" id="108890at2"/>
<sequence>MDAAEARSSLGQTHQSHPPHRAVARPPLPVWVPPSCAVLFGAAVALQAPQNGMPGLTSALIGLALAIGAYALVTVVRGRQGARRRSASKWGWTAAVVCATALSTSSLTGADASEPRWLYVASGVAVAGIVWYRLQRNAPVGNRS</sequence>
<keyword evidence="2" id="KW-0812">Transmembrane</keyword>
<keyword evidence="2" id="KW-0472">Membrane</keyword>
<proteinExistence type="predicted"/>
<evidence type="ECO:0008006" key="5">
    <source>
        <dbReference type="Google" id="ProtNLM"/>
    </source>
</evidence>
<dbReference type="KEGG" id="sgd:ELQ87_06185"/>
<evidence type="ECO:0000313" key="3">
    <source>
        <dbReference type="EMBL" id="AZS83929.1"/>
    </source>
</evidence>
<dbReference type="EMBL" id="CP034687">
    <property type="protein sequence ID" value="AZS83929.1"/>
    <property type="molecule type" value="Genomic_DNA"/>
</dbReference>
<dbReference type="Proteomes" id="UP000271291">
    <property type="component" value="Chromosome"/>
</dbReference>
<dbReference type="RefSeq" id="WP_127176837.1">
    <property type="nucleotide sequence ID" value="NZ_CP029078.1"/>
</dbReference>
<gene>
    <name evidence="3" type="ORF">ELQ87_06185</name>
</gene>
<evidence type="ECO:0000256" key="1">
    <source>
        <dbReference type="SAM" id="MobiDB-lite"/>
    </source>
</evidence>